<sequence length="272" mass="28601">MPGARHVRHVAPQEHVFAPIRVSVRRVGDELRGSVPVMPELHVPGTTCVRMAALVVWSDFLGGRMSVGVLAPRVPVTLDLHVELYTRSWDTSEVQVTGRLVKTGRSVVITAADFRHPDGTPLALATAAFMTAGDPSLVMPPLRWEDEDPDDAAWGPRQPLRAALAEHAGCEVRAPGVAAVARTANGLNASDTINGGLIALAAEEAALSLTPGVPLASMLLRYLRPVRLGPAVATARVSGGLGVVEVRDAGAEDRLAAHAVTRSFSGFDSAGM</sequence>
<dbReference type="InterPro" id="IPR029069">
    <property type="entry name" value="HotDog_dom_sf"/>
</dbReference>
<gene>
    <name evidence="1" type="ORF">BL253_31290</name>
</gene>
<protein>
    <submittedName>
        <fullName evidence="1">Thioesterase</fullName>
    </submittedName>
</protein>
<dbReference type="Proteomes" id="UP000188929">
    <property type="component" value="Unassembled WGS sequence"/>
</dbReference>
<name>A0A1V2I2E5_9ACTN</name>
<proteinExistence type="predicted"/>
<dbReference type="Gene3D" id="3.10.129.10">
    <property type="entry name" value="Hotdog Thioesterase"/>
    <property type="match status" value="2"/>
</dbReference>
<dbReference type="AlphaFoldDB" id="A0A1V2I2E5"/>
<dbReference type="SUPFAM" id="SSF54637">
    <property type="entry name" value="Thioesterase/thiol ester dehydrase-isomerase"/>
    <property type="match status" value="2"/>
</dbReference>
<comment type="caution">
    <text evidence="1">The sequence shown here is derived from an EMBL/GenBank/DDBJ whole genome shotgun (WGS) entry which is preliminary data.</text>
</comment>
<evidence type="ECO:0000313" key="1">
    <source>
        <dbReference type="EMBL" id="ONH24109.1"/>
    </source>
</evidence>
<keyword evidence="2" id="KW-1185">Reference proteome</keyword>
<evidence type="ECO:0000313" key="2">
    <source>
        <dbReference type="Proteomes" id="UP000188929"/>
    </source>
</evidence>
<accession>A0A1V2I2E5</accession>
<organism evidence="1 2">
    <name type="scientific">Pseudofrankia asymbiotica</name>
    <dbReference type="NCBI Taxonomy" id="1834516"/>
    <lineage>
        <taxon>Bacteria</taxon>
        <taxon>Bacillati</taxon>
        <taxon>Actinomycetota</taxon>
        <taxon>Actinomycetes</taxon>
        <taxon>Frankiales</taxon>
        <taxon>Frankiaceae</taxon>
        <taxon>Pseudofrankia</taxon>
    </lineage>
</organism>
<dbReference type="EMBL" id="MOMC01000075">
    <property type="protein sequence ID" value="ONH24109.1"/>
    <property type="molecule type" value="Genomic_DNA"/>
</dbReference>
<reference evidence="2" key="1">
    <citation type="submission" date="2016-10" db="EMBL/GenBank/DDBJ databases">
        <title>Frankia sp. NRRL B-16386 Genome sequencing.</title>
        <authorList>
            <person name="Ghodhbane-Gtari F."/>
            <person name="Swanson E."/>
            <person name="Gueddou A."/>
            <person name="Hezbri K."/>
            <person name="Ktari K."/>
            <person name="Nouioui I."/>
            <person name="Morris K."/>
            <person name="Simpson S."/>
            <person name="Abebe-Akele F."/>
            <person name="Thomas K."/>
            <person name="Gtari M."/>
            <person name="Tisa L.S."/>
        </authorList>
    </citation>
    <scope>NUCLEOTIDE SEQUENCE [LARGE SCALE GENOMIC DNA]</scope>
    <source>
        <strain evidence="2">NRRL B-16386</strain>
    </source>
</reference>
<dbReference type="STRING" id="1834516.BL253_31290"/>